<dbReference type="RefSeq" id="WP_340526152.1">
    <property type="nucleotide sequence ID" value="NZ_FMSH01000248.1"/>
</dbReference>
<dbReference type="PANTHER" id="PTHR47506">
    <property type="entry name" value="TRANSCRIPTIONAL REGULATORY PROTEIN"/>
    <property type="match status" value="1"/>
</dbReference>
<evidence type="ECO:0000313" key="6">
    <source>
        <dbReference type="EMBL" id="SCU76582.1"/>
    </source>
</evidence>
<keyword evidence="1" id="KW-0805">Transcription regulation</keyword>
<dbReference type="InterPro" id="IPR009057">
    <property type="entry name" value="Homeodomain-like_sf"/>
</dbReference>
<dbReference type="Pfam" id="PF00440">
    <property type="entry name" value="TetR_N"/>
    <property type="match status" value="1"/>
</dbReference>
<keyword evidence="2 4" id="KW-0238">DNA-binding</keyword>
<dbReference type="PANTHER" id="PTHR47506:SF7">
    <property type="entry name" value="TRANSCRIPTIONAL REGULATORY PROTEIN"/>
    <property type="match status" value="1"/>
</dbReference>
<dbReference type="GO" id="GO:0003677">
    <property type="term" value="F:DNA binding"/>
    <property type="evidence" value="ECO:0007669"/>
    <property type="project" value="UniProtKB-UniRule"/>
</dbReference>
<sequence>MRYTKTHKEETRTKLLDASSAIAKKGGFTSTGVDALMSAIGLTGGAFYSHFRSKHELFEAIVEQEMQKSCDMLAGNPESPDNHVAKCVRDYLSTFHAVTPEVGCILPTLGSEIARADPAVRERVERGLKQTQQSWCERTGDADAAWALIAQLVGALVVARTVESEKTRKEILAASRRFLSKAIPSTAPSKA</sequence>
<feature type="DNA-binding region" description="H-T-H motif" evidence="4">
    <location>
        <begin position="32"/>
        <end position="51"/>
    </location>
</feature>
<dbReference type="PRINTS" id="PR00455">
    <property type="entry name" value="HTHTETR"/>
</dbReference>
<proteinExistence type="predicted"/>
<evidence type="ECO:0000259" key="5">
    <source>
        <dbReference type="PROSITE" id="PS50977"/>
    </source>
</evidence>
<keyword evidence="3" id="KW-0804">Transcription</keyword>
<dbReference type="AlphaFoldDB" id="A0A1K0IGX9"/>
<evidence type="ECO:0000256" key="2">
    <source>
        <dbReference type="ARBA" id="ARBA00023125"/>
    </source>
</evidence>
<accession>A0A1K0IGX9</accession>
<dbReference type="Gene3D" id="1.10.357.10">
    <property type="entry name" value="Tetracycline Repressor, domain 2"/>
    <property type="match status" value="1"/>
</dbReference>
<reference evidence="6" key="1">
    <citation type="submission" date="2016-09" db="EMBL/GenBank/DDBJ databases">
        <authorList>
            <person name="Capua I."/>
            <person name="De Benedictis P."/>
            <person name="Joannis T."/>
            <person name="Lombin L.H."/>
            <person name="Cattoli G."/>
        </authorList>
    </citation>
    <scope>NUCLEOTIDE SEQUENCE</scope>
    <source>
        <strain evidence="6">B9</strain>
    </source>
</reference>
<dbReference type="EMBL" id="FMSH01000248">
    <property type="protein sequence ID" value="SCU76582.1"/>
    <property type="molecule type" value="Genomic_DNA"/>
</dbReference>
<dbReference type="SUPFAM" id="SSF48498">
    <property type="entry name" value="Tetracyclin repressor-like, C-terminal domain"/>
    <property type="match status" value="1"/>
</dbReference>
<evidence type="ECO:0000256" key="3">
    <source>
        <dbReference type="ARBA" id="ARBA00023163"/>
    </source>
</evidence>
<gene>
    <name evidence="6" type="ORF">CNECB9_3210011</name>
</gene>
<feature type="domain" description="HTH tetR-type" evidence="5">
    <location>
        <begin position="9"/>
        <end position="69"/>
    </location>
</feature>
<organism evidence="6">
    <name type="scientific">Cupriavidus necator</name>
    <name type="common">Alcaligenes eutrophus</name>
    <name type="synonym">Ralstonia eutropha</name>
    <dbReference type="NCBI Taxonomy" id="106590"/>
    <lineage>
        <taxon>Bacteria</taxon>
        <taxon>Pseudomonadati</taxon>
        <taxon>Pseudomonadota</taxon>
        <taxon>Betaproteobacteria</taxon>
        <taxon>Burkholderiales</taxon>
        <taxon>Burkholderiaceae</taxon>
        <taxon>Cupriavidus</taxon>
    </lineage>
</organism>
<name>A0A1K0IGX9_CUPNE</name>
<dbReference type="Gene3D" id="1.10.10.60">
    <property type="entry name" value="Homeodomain-like"/>
    <property type="match status" value="1"/>
</dbReference>
<protein>
    <submittedName>
        <fullName evidence="6">Regulatory protein, TetR</fullName>
    </submittedName>
</protein>
<dbReference type="PROSITE" id="PS50977">
    <property type="entry name" value="HTH_TETR_2"/>
    <property type="match status" value="1"/>
</dbReference>
<evidence type="ECO:0000256" key="1">
    <source>
        <dbReference type="ARBA" id="ARBA00023015"/>
    </source>
</evidence>
<evidence type="ECO:0000256" key="4">
    <source>
        <dbReference type="PROSITE-ProRule" id="PRU00335"/>
    </source>
</evidence>
<dbReference type="InterPro" id="IPR001647">
    <property type="entry name" value="HTH_TetR"/>
</dbReference>
<dbReference type="SUPFAM" id="SSF46689">
    <property type="entry name" value="Homeodomain-like"/>
    <property type="match status" value="1"/>
</dbReference>
<dbReference type="InterPro" id="IPR036271">
    <property type="entry name" value="Tet_transcr_reg_TetR-rel_C_sf"/>
</dbReference>